<protein>
    <submittedName>
        <fullName evidence="1">Uncharacterized protein</fullName>
    </submittedName>
</protein>
<dbReference type="EMBL" id="KX619651">
    <property type="protein sequence ID" value="AOT27865.1"/>
    <property type="molecule type" value="Genomic_DNA"/>
</dbReference>
<organism evidence="1 2">
    <name type="scientific">Mycobacterium phage Roosevelt</name>
    <dbReference type="NCBI Taxonomy" id="1897504"/>
    <lineage>
        <taxon>Viruses</taxon>
        <taxon>Duplodnaviria</taxon>
        <taxon>Heunggongvirae</taxon>
        <taxon>Uroviricota</taxon>
        <taxon>Caudoviricetes</taxon>
        <taxon>Backyardiganvirus</taxon>
        <taxon>Backyardiganvirus peaches</taxon>
    </lineage>
</organism>
<sequence>MQCDYCGGFGHDWSVHPEARADVRAWESERNRLEFPFGDYREA</sequence>
<accession>A0A1D8F057</accession>
<name>A0A1D8F057_9CAUD</name>
<proteinExistence type="predicted"/>
<evidence type="ECO:0000313" key="2">
    <source>
        <dbReference type="Proteomes" id="UP000225958"/>
    </source>
</evidence>
<reference evidence="2" key="1">
    <citation type="submission" date="2016-07" db="EMBL/GenBank/DDBJ databases">
        <authorList>
            <person name="Culler J."/>
            <person name="Davidson K.J."/>
            <person name="Demons K.L."/>
            <person name="Johnson C.W."/>
            <person name="Mazhar M."/>
            <person name="Moses M."/>
            <person name="Rhones J.M."/>
            <person name="Riggins D.K."/>
            <person name="Tapia A.E."/>
            <person name="Hopkins-Harrington C."/>
            <person name="Newman R.H."/>
            <person name="Coomans R.J."/>
            <person name="Molloy S.D."/>
            <person name="Garlena R.A."/>
            <person name="Russell D.A."/>
            <person name="Pope W.H."/>
            <person name="Jacobs-Sera D."/>
            <person name="Hendrix R.W."/>
            <person name="Hatfull G.F."/>
        </authorList>
    </citation>
    <scope>NUCLEOTIDE SEQUENCE [LARGE SCALE GENOMIC DNA]</scope>
</reference>
<dbReference type="Proteomes" id="UP000225958">
    <property type="component" value="Segment"/>
</dbReference>
<gene>
    <name evidence="1" type="primary">86</name>
    <name evidence="1" type="ORF">SEA_ROOSEVELT_86</name>
</gene>
<evidence type="ECO:0000313" key="1">
    <source>
        <dbReference type="EMBL" id="AOT27865.1"/>
    </source>
</evidence>